<keyword evidence="4" id="KW-1185">Reference proteome</keyword>
<accession>A0A7J0BK93</accession>
<organism evidence="3 4">
    <name type="scientific">Desulfovibrio subterraneus</name>
    <dbReference type="NCBI Taxonomy" id="2718620"/>
    <lineage>
        <taxon>Bacteria</taxon>
        <taxon>Pseudomonadati</taxon>
        <taxon>Thermodesulfobacteriota</taxon>
        <taxon>Desulfovibrionia</taxon>
        <taxon>Desulfovibrionales</taxon>
        <taxon>Desulfovibrionaceae</taxon>
        <taxon>Desulfovibrio</taxon>
    </lineage>
</organism>
<dbReference type="AlphaFoldDB" id="A0A7J0BK93"/>
<dbReference type="Pfam" id="PF09723">
    <property type="entry name" value="Zn_ribbon_8"/>
    <property type="match status" value="1"/>
</dbReference>
<evidence type="ECO:0000256" key="1">
    <source>
        <dbReference type="SAM" id="MobiDB-lite"/>
    </source>
</evidence>
<name>A0A7J0BK93_9BACT</name>
<protein>
    <recommendedName>
        <fullName evidence="2">Putative regulatory protein FmdB zinc ribbon domain-containing protein</fullName>
    </recommendedName>
</protein>
<feature type="domain" description="Putative regulatory protein FmdB zinc ribbon" evidence="2">
    <location>
        <begin position="1"/>
        <end position="42"/>
    </location>
</feature>
<dbReference type="SMART" id="SM00834">
    <property type="entry name" value="CxxC_CXXC_SSSS"/>
    <property type="match status" value="1"/>
</dbReference>
<gene>
    <name evidence="3" type="ORF">DSM101010T_24650</name>
</gene>
<feature type="compositionally biased region" description="Gly residues" evidence="1">
    <location>
        <begin position="87"/>
        <end position="101"/>
    </location>
</feature>
<proteinExistence type="predicted"/>
<dbReference type="Proteomes" id="UP000503840">
    <property type="component" value="Unassembled WGS sequence"/>
</dbReference>
<feature type="region of interest" description="Disordered" evidence="1">
    <location>
        <begin position="56"/>
        <end position="101"/>
    </location>
</feature>
<evidence type="ECO:0000259" key="2">
    <source>
        <dbReference type="SMART" id="SM00834"/>
    </source>
</evidence>
<sequence>MPLYDFMCRDCGEIFEEIASPDCTGGEPCPSCGSKQTDRRLSAHCAIPGSGVNRLPSGLLRGGGAKMEKVPMPKKAIPQRPKMGGCPSAGGCPGAGGCSAK</sequence>
<dbReference type="NCBIfam" id="TIGR02605">
    <property type="entry name" value="CxxC_CxxC_SSSS"/>
    <property type="match status" value="1"/>
</dbReference>
<reference evidence="3 4" key="1">
    <citation type="submission" date="2020-05" db="EMBL/GenBank/DDBJ databases">
        <title>Draft genome sequence of Desulfovibrio sp. strain HN2T.</title>
        <authorList>
            <person name="Ueno A."/>
            <person name="Tamazawa S."/>
            <person name="Tamamura S."/>
            <person name="Murakami T."/>
            <person name="Kiyama T."/>
            <person name="Inomata H."/>
            <person name="Amano Y."/>
            <person name="Miyakawa K."/>
            <person name="Tamaki H."/>
            <person name="Naganuma T."/>
            <person name="Kaneko K."/>
        </authorList>
    </citation>
    <scope>NUCLEOTIDE SEQUENCE [LARGE SCALE GENOMIC DNA]</scope>
    <source>
        <strain evidence="3 4">HN2</strain>
    </source>
</reference>
<dbReference type="InterPro" id="IPR013429">
    <property type="entry name" value="Regulatory_FmdB_Zinc_ribbon"/>
</dbReference>
<comment type="caution">
    <text evidence="3">The sequence shown here is derived from an EMBL/GenBank/DDBJ whole genome shotgun (WGS) entry which is preliminary data.</text>
</comment>
<evidence type="ECO:0000313" key="3">
    <source>
        <dbReference type="EMBL" id="GFM34100.1"/>
    </source>
</evidence>
<dbReference type="RefSeq" id="WP_174405725.1">
    <property type="nucleotide sequence ID" value="NZ_BLVO01000013.1"/>
</dbReference>
<dbReference type="EMBL" id="BLVO01000013">
    <property type="protein sequence ID" value="GFM34100.1"/>
    <property type="molecule type" value="Genomic_DNA"/>
</dbReference>
<evidence type="ECO:0000313" key="4">
    <source>
        <dbReference type="Proteomes" id="UP000503840"/>
    </source>
</evidence>